<proteinExistence type="predicted"/>
<dbReference type="Proteomes" id="UP000007799">
    <property type="component" value="Unassembled WGS sequence"/>
</dbReference>
<dbReference type="Gene3D" id="2.60.120.740">
    <property type="match status" value="1"/>
</dbReference>
<dbReference type="OrthoDB" id="6120134at2759"/>
<gene>
    <name evidence="1" type="ORF">PTSG_08503</name>
</gene>
<dbReference type="AlphaFoldDB" id="F2UJV8"/>
<dbReference type="InterPro" id="IPR043159">
    <property type="entry name" value="Lectin_gal-bd_sf"/>
</dbReference>
<evidence type="ECO:0000313" key="2">
    <source>
        <dbReference type="Proteomes" id="UP000007799"/>
    </source>
</evidence>
<reference evidence="1" key="1">
    <citation type="submission" date="2009-08" db="EMBL/GenBank/DDBJ databases">
        <title>Annotation of Salpingoeca rosetta.</title>
        <authorList>
            <consortium name="The Broad Institute Genome Sequencing Platform"/>
            <person name="Russ C."/>
            <person name="Cuomo C."/>
            <person name="Burger G."/>
            <person name="Gray M.W."/>
            <person name="Holland P.W.H."/>
            <person name="King N."/>
            <person name="Lang F.B.F."/>
            <person name="Roger A.J."/>
            <person name="Ruiz-Trillo I."/>
            <person name="Young S.K."/>
            <person name="Zeng Q."/>
            <person name="Gargeya S."/>
            <person name="Alvarado L."/>
            <person name="Berlin A."/>
            <person name="Chapman S.B."/>
            <person name="Chen Z."/>
            <person name="Freedman E."/>
            <person name="Gellesch M."/>
            <person name="Goldberg J."/>
            <person name="Griggs A."/>
            <person name="Gujja S."/>
            <person name="Heilman E."/>
            <person name="Heiman D."/>
            <person name="Howarth C."/>
            <person name="Mehta T."/>
            <person name="Neiman D."/>
            <person name="Pearson M."/>
            <person name="Roberts A."/>
            <person name="Saif S."/>
            <person name="Shea T."/>
            <person name="Shenoy N."/>
            <person name="Sisk P."/>
            <person name="Stolte C."/>
            <person name="Sykes S."/>
            <person name="White J."/>
            <person name="Yandava C."/>
            <person name="Haas B."/>
            <person name="Nusbaum C."/>
            <person name="Birren B."/>
        </authorList>
    </citation>
    <scope>NUCLEOTIDE SEQUENCE [LARGE SCALE GENOMIC DNA]</scope>
    <source>
        <strain evidence="1">ATCC 50818</strain>
    </source>
</reference>
<evidence type="ECO:0000313" key="1">
    <source>
        <dbReference type="EMBL" id="EGD77407.1"/>
    </source>
</evidence>
<dbReference type="EMBL" id="GL832977">
    <property type="protein sequence ID" value="EGD77407.1"/>
    <property type="molecule type" value="Genomic_DNA"/>
</dbReference>
<sequence>MKERQCESCNSAMRLDCGPGRVIKIAGAFYGRLDSELCPHATPGTMDVTTCYISGLGIVADACDGKGTYKYLEVDYLCVLPEEVDFEANCNCPTPP</sequence>
<evidence type="ECO:0008006" key="3">
    <source>
        <dbReference type="Google" id="ProtNLM"/>
    </source>
</evidence>
<name>F2UJV8_SALR5</name>
<keyword evidence="2" id="KW-1185">Reference proteome</keyword>
<organism evidence="2">
    <name type="scientific">Salpingoeca rosetta (strain ATCC 50818 / BSB-021)</name>
    <dbReference type="NCBI Taxonomy" id="946362"/>
    <lineage>
        <taxon>Eukaryota</taxon>
        <taxon>Choanoflagellata</taxon>
        <taxon>Craspedida</taxon>
        <taxon>Salpingoecidae</taxon>
        <taxon>Salpingoeca</taxon>
    </lineage>
</organism>
<dbReference type="RefSeq" id="XP_004990751.1">
    <property type="nucleotide sequence ID" value="XM_004990694.1"/>
</dbReference>
<protein>
    <recommendedName>
        <fullName evidence="3">SUEL-type lectin domain-containing protein</fullName>
    </recommendedName>
</protein>
<accession>F2UJV8</accession>
<dbReference type="KEGG" id="sre:PTSG_08503"/>
<dbReference type="GeneID" id="16071309"/>
<dbReference type="InParanoid" id="F2UJV8"/>